<accession>A0A1H3B694</accession>
<gene>
    <name evidence="1" type="ORF">SAMN05444338_109164</name>
</gene>
<organism evidence="1 2">
    <name type="scientific">Flavobacterium degerlachei</name>
    <dbReference type="NCBI Taxonomy" id="229203"/>
    <lineage>
        <taxon>Bacteria</taxon>
        <taxon>Pseudomonadati</taxon>
        <taxon>Bacteroidota</taxon>
        <taxon>Flavobacteriia</taxon>
        <taxon>Flavobacteriales</taxon>
        <taxon>Flavobacteriaceae</taxon>
        <taxon>Flavobacterium</taxon>
    </lineage>
</organism>
<keyword evidence="2" id="KW-1185">Reference proteome</keyword>
<evidence type="ECO:0000313" key="2">
    <source>
        <dbReference type="Proteomes" id="UP000198569"/>
    </source>
</evidence>
<dbReference type="AlphaFoldDB" id="A0A1H3B694"/>
<proteinExistence type="predicted"/>
<reference evidence="2" key="1">
    <citation type="submission" date="2016-10" db="EMBL/GenBank/DDBJ databases">
        <authorList>
            <person name="Varghese N."/>
            <person name="Submissions S."/>
        </authorList>
    </citation>
    <scope>NUCLEOTIDE SEQUENCE [LARGE SCALE GENOMIC DNA]</scope>
    <source>
        <strain evidence="2">DSM 15718</strain>
    </source>
</reference>
<dbReference type="Proteomes" id="UP000198569">
    <property type="component" value="Unassembled WGS sequence"/>
</dbReference>
<evidence type="ECO:0000313" key="1">
    <source>
        <dbReference type="EMBL" id="SDX37305.1"/>
    </source>
</evidence>
<name>A0A1H3B694_9FLAO</name>
<dbReference type="EMBL" id="FNMV01000009">
    <property type="protein sequence ID" value="SDX37305.1"/>
    <property type="molecule type" value="Genomic_DNA"/>
</dbReference>
<protein>
    <submittedName>
        <fullName evidence="1">Uncharacterized protein</fullName>
    </submittedName>
</protein>
<sequence>MIYVNIYLDKNSPLYNELSIKKLLHNSSFSIFLGLKPSIGETLRLNHLNASDEKLKKFLSHHATLYFKIDDIIQSYVITHAHNGIPVLDLKCTLIEKPF</sequence>
<dbReference type="STRING" id="229203.SAMN05444338_109164"/>